<dbReference type="Gene3D" id="1.10.1790.10">
    <property type="entry name" value="PRD domain"/>
    <property type="match status" value="2"/>
</dbReference>
<evidence type="ECO:0000313" key="3">
    <source>
        <dbReference type="EMBL" id="MDQ0360382.1"/>
    </source>
</evidence>
<evidence type="ECO:0000259" key="2">
    <source>
        <dbReference type="PROSITE" id="PS51372"/>
    </source>
</evidence>
<evidence type="ECO:0000313" key="4">
    <source>
        <dbReference type="Proteomes" id="UP001230220"/>
    </source>
</evidence>
<dbReference type="RefSeq" id="WP_307406244.1">
    <property type="nucleotide sequence ID" value="NZ_JAUSUR010000001.1"/>
</dbReference>
<dbReference type="Pfam" id="PF00874">
    <property type="entry name" value="PRD"/>
    <property type="match status" value="2"/>
</dbReference>
<dbReference type="SUPFAM" id="SSF63520">
    <property type="entry name" value="PTS-regulatory domain, PRD"/>
    <property type="match status" value="2"/>
</dbReference>
<feature type="domain" description="PRD" evidence="2">
    <location>
        <begin position="167"/>
        <end position="277"/>
    </location>
</feature>
<organism evidence="3 4">
    <name type="scientific">Breznakia pachnodae</name>
    <dbReference type="NCBI Taxonomy" id="265178"/>
    <lineage>
        <taxon>Bacteria</taxon>
        <taxon>Bacillati</taxon>
        <taxon>Bacillota</taxon>
        <taxon>Erysipelotrichia</taxon>
        <taxon>Erysipelotrichales</taxon>
        <taxon>Erysipelotrichaceae</taxon>
        <taxon>Breznakia</taxon>
    </lineage>
</organism>
<protein>
    <submittedName>
        <fullName evidence="3">Beta-glucoside operon transcriptional antiterminator</fullName>
    </submittedName>
</protein>
<dbReference type="InterPro" id="IPR036650">
    <property type="entry name" value="CAT_RNA-bd_dom_sf"/>
</dbReference>
<proteinExistence type="predicted"/>
<reference evidence="3 4" key="1">
    <citation type="submission" date="2023-07" db="EMBL/GenBank/DDBJ databases">
        <title>Genomic Encyclopedia of Type Strains, Phase IV (KMG-IV): sequencing the most valuable type-strain genomes for metagenomic binning, comparative biology and taxonomic classification.</title>
        <authorList>
            <person name="Goeker M."/>
        </authorList>
    </citation>
    <scope>NUCLEOTIDE SEQUENCE [LARGE SCALE GENOMIC DNA]</scope>
    <source>
        <strain evidence="3 4">DSM 16784</strain>
    </source>
</reference>
<dbReference type="PROSITE" id="PS51372">
    <property type="entry name" value="PRD_2"/>
    <property type="match status" value="2"/>
</dbReference>
<dbReference type="SUPFAM" id="SSF50151">
    <property type="entry name" value="SacY-like RNA-binding domain"/>
    <property type="match status" value="1"/>
</dbReference>
<dbReference type="PANTHER" id="PTHR30185">
    <property type="entry name" value="CRYPTIC BETA-GLUCOSIDE BGL OPERON ANTITERMINATOR"/>
    <property type="match status" value="1"/>
</dbReference>
<dbReference type="InterPro" id="IPR004341">
    <property type="entry name" value="CAT_RNA-bd_dom"/>
</dbReference>
<keyword evidence="1" id="KW-0677">Repeat</keyword>
<dbReference type="PANTHER" id="PTHR30185:SF15">
    <property type="entry name" value="CRYPTIC BETA-GLUCOSIDE BGL OPERON ANTITERMINATOR"/>
    <property type="match status" value="1"/>
</dbReference>
<dbReference type="InterPro" id="IPR011608">
    <property type="entry name" value="PRD"/>
</dbReference>
<dbReference type="Proteomes" id="UP001230220">
    <property type="component" value="Unassembled WGS sequence"/>
</dbReference>
<dbReference type="InterPro" id="IPR036634">
    <property type="entry name" value="PRD_sf"/>
</dbReference>
<comment type="caution">
    <text evidence="3">The sequence shown here is derived from an EMBL/GenBank/DDBJ whole genome shotgun (WGS) entry which is preliminary data.</text>
</comment>
<name>A0ABU0E0G8_9FIRM</name>
<evidence type="ECO:0000256" key="1">
    <source>
        <dbReference type="ARBA" id="ARBA00022737"/>
    </source>
</evidence>
<dbReference type="InterPro" id="IPR050661">
    <property type="entry name" value="BglG_antiterminators"/>
</dbReference>
<accession>A0ABU0E0G8</accession>
<feature type="domain" description="PRD" evidence="2">
    <location>
        <begin position="61"/>
        <end position="166"/>
    </location>
</feature>
<gene>
    <name evidence="3" type="ORF">J2S15_001113</name>
</gene>
<keyword evidence="4" id="KW-1185">Reference proteome</keyword>
<dbReference type="EMBL" id="JAUSUR010000001">
    <property type="protein sequence ID" value="MDQ0360382.1"/>
    <property type="molecule type" value="Genomic_DNA"/>
</dbReference>
<dbReference type="Pfam" id="PF03123">
    <property type="entry name" value="CAT_RBD"/>
    <property type="match status" value="1"/>
</dbReference>
<dbReference type="Gene3D" id="2.30.24.10">
    <property type="entry name" value="CAT RNA-binding domain"/>
    <property type="match status" value="1"/>
</dbReference>
<sequence length="278" mass="32438">MKVIKKINNNFAICLDRNNNELIAYGRGIGFPQIPYELDNLSKIDRTFYGINSMYINLINELSEEIINASYEIVEVAANTIEKELNTNIVFTLADHINFAIQRTEEGIKFKMPLIHEIKHLYPKEMEIGNRSLVIIKKILKIELPREEAASIAMHFINAEKTQQVITGNIDEREIIDSITKIIEEDFSIVISKDGLNYSRFVSHIQYLLKRRDSETSISSDNKVLFDTMKSEFSNAYLCAKHIKDYLHNNFMWDISDEELLYMILHINRLCVREDCHR</sequence>
<dbReference type="SMART" id="SM01061">
    <property type="entry name" value="CAT_RBD"/>
    <property type="match status" value="1"/>
</dbReference>